<organism evidence="2 3">
    <name type="scientific">Aspergillus cristatus</name>
    <name type="common">Chinese Fuzhuan brick tea-fermentation fungus</name>
    <name type="synonym">Eurotium cristatum</name>
    <dbReference type="NCBI Taxonomy" id="573508"/>
    <lineage>
        <taxon>Eukaryota</taxon>
        <taxon>Fungi</taxon>
        <taxon>Dikarya</taxon>
        <taxon>Ascomycota</taxon>
        <taxon>Pezizomycotina</taxon>
        <taxon>Eurotiomycetes</taxon>
        <taxon>Eurotiomycetidae</taxon>
        <taxon>Eurotiales</taxon>
        <taxon>Aspergillaceae</taxon>
        <taxon>Aspergillus</taxon>
        <taxon>Aspergillus subgen. Aspergillus</taxon>
    </lineage>
</organism>
<feature type="compositionally biased region" description="Polar residues" evidence="1">
    <location>
        <begin position="121"/>
        <end position="130"/>
    </location>
</feature>
<protein>
    <submittedName>
        <fullName evidence="2">Uncharacterized protein</fullName>
    </submittedName>
</protein>
<keyword evidence="3" id="KW-1185">Reference proteome</keyword>
<dbReference type="AlphaFoldDB" id="A0A1E3B153"/>
<proteinExistence type="predicted"/>
<reference evidence="2 3" key="1">
    <citation type="journal article" date="2016" name="BMC Genomics">
        <title>Comparative genomic and transcriptomic analyses of the Fuzhuan brick tea-fermentation fungus Aspergillus cristatus.</title>
        <authorList>
            <person name="Ge Y."/>
            <person name="Wang Y."/>
            <person name="Liu Y."/>
            <person name="Tan Y."/>
            <person name="Ren X."/>
            <person name="Zhang X."/>
            <person name="Hyde K.D."/>
            <person name="Liu Y."/>
            <person name="Liu Z."/>
        </authorList>
    </citation>
    <scope>NUCLEOTIDE SEQUENCE [LARGE SCALE GENOMIC DNA]</scope>
    <source>
        <strain evidence="2 3">GZAAS20.1005</strain>
    </source>
</reference>
<feature type="region of interest" description="Disordered" evidence="1">
    <location>
        <begin position="1"/>
        <end position="87"/>
    </location>
</feature>
<evidence type="ECO:0000313" key="2">
    <source>
        <dbReference type="EMBL" id="ODM14571.1"/>
    </source>
</evidence>
<sequence length="295" mass="32465">MDLPFAKQEPIDSTGIILTADSPTPKAKDEPNDATTCTPRKRAHGKKVMMDGDNADEQEQGSPTKKSKAKYPGKKAGPFGPIPTSYEEIGPEDKLILRMKETEGKDWAEIKRALEEITGSKLGSSTNETSTPKKRVREKTQTTMGENESPTKKSKAKSPGKKAGLGPIPTSYDEASEEDKLIIKMREKDGQGWSDIRKVIEEITGVKFGGSSLSNRYGRMKANFTVFEKEDADYLLQAKKDIEGKMEHEKWQRIADAIEAKSGNKYPTPAVQKKFKELTKKVNGNGVVAAAVEEG</sequence>
<dbReference type="STRING" id="573508.A0A1E3B153"/>
<evidence type="ECO:0000313" key="3">
    <source>
        <dbReference type="Proteomes" id="UP000094569"/>
    </source>
</evidence>
<accession>A0A1E3B153</accession>
<dbReference type="OrthoDB" id="5375264at2759"/>
<feature type="region of interest" description="Disordered" evidence="1">
    <location>
        <begin position="116"/>
        <end position="174"/>
    </location>
</feature>
<gene>
    <name evidence="2" type="ORF">SI65_10057</name>
</gene>
<comment type="caution">
    <text evidence="2">The sequence shown here is derived from an EMBL/GenBank/DDBJ whole genome shotgun (WGS) entry which is preliminary data.</text>
</comment>
<evidence type="ECO:0000256" key="1">
    <source>
        <dbReference type="SAM" id="MobiDB-lite"/>
    </source>
</evidence>
<name>A0A1E3B153_ASPCR</name>
<dbReference type="VEuPathDB" id="FungiDB:SI65_10057"/>
<dbReference type="Proteomes" id="UP000094569">
    <property type="component" value="Unassembled WGS sequence"/>
</dbReference>
<dbReference type="EMBL" id="JXNT01000024">
    <property type="protein sequence ID" value="ODM14571.1"/>
    <property type="molecule type" value="Genomic_DNA"/>
</dbReference>